<accession>A0A4S3TKE3</accession>
<reference evidence="1 2" key="1">
    <citation type="submission" date="2018-10" db="EMBL/GenBank/DDBJ databases">
        <title>Natronolimnobius sp. XQ-INN 246 isolated from Inner Mongolia Autonomous Region of China.</title>
        <authorList>
            <person name="Xue Q."/>
        </authorList>
    </citation>
    <scope>NUCLEOTIDE SEQUENCE [LARGE SCALE GENOMIC DNA]</scope>
    <source>
        <strain evidence="1 2">XQ-INN 246</strain>
    </source>
</reference>
<proteinExistence type="predicted"/>
<keyword evidence="2" id="KW-1185">Reference proteome</keyword>
<dbReference type="EMBL" id="RBZW01000031">
    <property type="protein sequence ID" value="THE64594.1"/>
    <property type="molecule type" value="Genomic_DNA"/>
</dbReference>
<sequence>MLESGDSLQPSLTTFVTVTSVCQVAKRTAPRNRVEPSDYGEWQVGAVAWWTERAGEGRVGEQSLR</sequence>
<dbReference type="AlphaFoldDB" id="A0A4S3TKE3"/>
<protein>
    <submittedName>
        <fullName evidence="1">Uncharacterized protein</fullName>
    </submittedName>
</protein>
<evidence type="ECO:0000313" key="2">
    <source>
        <dbReference type="Proteomes" id="UP000318864"/>
    </source>
</evidence>
<comment type="caution">
    <text evidence="1">The sequence shown here is derived from an EMBL/GenBank/DDBJ whole genome shotgun (WGS) entry which is preliminary data.</text>
</comment>
<evidence type="ECO:0000313" key="1">
    <source>
        <dbReference type="EMBL" id="THE64594.1"/>
    </source>
</evidence>
<organism evidence="1 2">
    <name type="scientific">Salinadaptatus halalkaliphilus</name>
    <dbReference type="NCBI Taxonomy" id="2419781"/>
    <lineage>
        <taxon>Archaea</taxon>
        <taxon>Methanobacteriati</taxon>
        <taxon>Methanobacteriota</taxon>
        <taxon>Stenosarchaea group</taxon>
        <taxon>Halobacteria</taxon>
        <taxon>Halobacteriales</taxon>
        <taxon>Natrialbaceae</taxon>
        <taxon>Salinadaptatus</taxon>
    </lineage>
</organism>
<dbReference type="Proteomes" id="UP000318864">
    <property type="component" value="Unassembled WGS sequence"/>
</dbReference>
<gene>
    <name evidence="1" type="ORF">D8Y22_12260</name>
</gene>
<name>A0A4S3TKE3_9EURY</name>